<dbReference type="OrthoDB" id="10452976at2759"/>
<comment type="caution">
    <text evidence="1">The sequence shown here is derived from an EMBL/GenBank/DDBJ whole genome shotgun (WGS) entry which is preliminary data.</text>
</comment>
<reference evidence="1" key="1">
    <citation type="submission" date="2021-06" db="EMBL/GenBank/DDBJ databases">
        <authorList>
            <person name="Kallberg Y."/>
            <person name="Tangrot J."/>
            <person name="Rosling A."/>
        </authorList>
    </citation>
    <scope>NUCLEOTIDE SEQUENCE</scope>
    <source>
        <strain evidence="1">FL130A</strain>
    </source>
</reference>
<organism evidence="1 2">
    <name type="scientific">Ambispora leptoticha</name>
    <dbReference type="NCBI Taxonomy" id="144679"/>
    <lineage>
        <taxon>Eukaryota</taxon>
        <taxon>Fungi</taxon>
        <taxon>Fungi incertae sedis</taxon>
        <taxon>Mucoromycota</taxon>
        <taxon>Glomeromycotina</taxon>
        <taxon>Glomeromycetes</taxon>
        <taxon>Archaeosporales</taxon>
        <taxon>Ambisporaceae</taxon>
        <taxon>Ambispora</taxon>
    </lineage>
</organism>
<dbReference type="Proteomes" id="UP000789508">
    <property type="component" value="Unassembled WGS sequence"/>
</dbReference>
<dbReference type="AlphaFoldDB" id="A0A9N9G9M8"/>
<evidence type="ECO:0000313" key="1">
    <source>
        <dbReference type="EMBL" id="CAG8586733.1"/>
    </source>
</evidence>
<proteinExistence type="predicted"/>
<evidence type="ECO:0000313" key="2">
    <source>
        <dbReference type="Proteomes" id="UP000789508"/>
    </source>
</evidence>
<accession>A0A9N9G9M8</accession>
<name>A0A9N9G9M8_9GLOM</name>
<gene>
    <name evidence="1" type="ORF">ALEPTO_LOCUS7519</name>
</gene>
<sequence length="160" mass="18775">MTTNANQENFLFTDDNRNLLRYSYLVDEVNTRLEELHQTEQQNNEPVNIWSNFIRGFNLPIVNEENALLDLDRSFDSDIPNIEVESVESNLQPNPSTTNEVPQIEQENFLFIDNHHNLLRYVYSVDEVTIRLEEFDHTEQQNSEPIDIWSDFIGGSDLPM</sequence>
<protein>
    <submittedName>
        <fullName evidence="1">14667_t:CDS:1</fullName>
    </submittedName>
</protein>
<keyword evidence="2" id="KW-1185">Reference proteome</keyword>
<dbReference type="EMBL" id="CAJVPS010003328">
    <property type="protein sequence ID" value="CAG8586733.1"/>
    <property type="molecule type" value="Genomic_DNA"/>
</dbReference>